<dbReference type="AlphaFoldDB" id="A0A9J6GBZ5"/>
<evidence type="ECO:0000313" key="2">
    <source>
        <dbReference type="EMBL" id="KAH9372273.1"/>
    </source>
</evidence>
<sequence>MGPCSTMTAGISTSSFDDVNDTAYKTPATLQHLQWACRLASCNTMSNPLVFFVQVCSNVSTVLKLRALRDSTSSTLQPATLLREATGRNSGVTGMPSPQIRYRHTTAQAAWSSRAPTANDIADARPWITPSKSKPSRPPPETIIFKPLDGLNLSETTTTQVGLAITSAADLTAEENSLTYIKIRPQQNLLAVDNSCPTVVRKLLEITEISLGGRKHAVQTYLATRADQVKGVIHGVSGYTSQELMTCLHAGHRKILHARMMGQSNSAVITFEGVYPPRHITVHRAVTRVHPYRPRSTLCLNCLEIGHKTEVCPRKHTHRYCNVCSTPLAIDPEDEEPHKCVPHCINCDGDHAPTDPKCPSRLQADEDLTESMQARQQRAARLRQRPNKYPPPPPLDDANYPHLQNRFSALRKFTSQDRSQSARRSSSRGRSKERSAPLQQRQKAPNKEREESVTRPTPAKRRLLASKTRSDSSTITHTIPTRHHTGKLLRKTK</sequence>
<comment type="caution">
    <text evidence="2">The sequence shown here is derived from an EMBL/GenBank/DDBJ whole genome shotgun (WGS) entry which is preliminary data.</text>
</comment>
<feature type="compositionally biased region" description="Basic residues" evidence="1">
    <location>
        <begin position="480"/>
        <end position="493"/>
    </location>
</feature>
<keyword evidence="3" id="KW-1185">Reference proteome</keyword>
<protein>
    <recommendedName>
        <fullName evidence="4">CCHC-type domain-containing protein</fullName>
    </recommendedName>
</protein>
<organism evidence="2 3">
    <name type="scientific">Haemaphysalis longicornis</name>
    <name type="common">Bush tick</name>
    <dbReference type="NCBI Taxonomy" id="44386"/>
    <lineage>
        <taxon>Eukaryota</taxon>
        <taxon>Metazoa</taxon>
        <taxon>Ecdysozoa</taxon>
        <taxon>Arthropoda</taxon>
        <taxon>Chelicerata</taxon>
        <taxon>Arachnida</taxon>
        <taxon>Acari</taxon>
        <taxon>Parasitiformes</taxon>
        <taxon>Ixodida</taxon>
        <taxon>Ixodoidea</taxon>
        <taxon>Ixodidae</taxon>
        <taxon>Haemaphysalinae</taxon>
        <taxon>Haemaphysalis</taxon>
    </lineage>
</organism>
<evidence type="ECO:0000313" key="3">
    <source>
        <dbReference type="Proteomes" id="UP000821853"/>
    </source>
</evidence>
<evidence type="ECO:0008006" key="4">
    <source>
        <dbReference type="Google" id="ProtNLM"/>
    </source>
</evidence>
<reference evidence="2 3" key="1">
    <citation type="journal article" date="2020" name="Cell">
        <title>Large-Scale Comparative Analyses of Tick Genomes Elucidate Their Genetic Diversity and Vector Capacities.</title>
        <authorList>
            <consortium name="Tick Genome and Microbiome Consortium (TIGMIC)"/>
            <person name="Jia N."/>
            <person name="Wang J."/>
            <person name="Shi W."/>
            <person name="Du L."/>
            <person name="Sun Y."/>
            <person name="Zhan W."/>
            <person name="Jiang J.F."/>
            <person name="Wang Q."/>
            <person name="Zhang B."/>
            <person name="Ji P."/>
            <person name="Bell-Sakyi L."/>
            <person name="Cui X.M."/>
            <person name="Yuan T.T."/>
            <person name="Jiang B.G."/>
            <person name="Yang W.F."/>
            <person name="Lam T.T."/>
            <person name="Chang Q.C."/>
            <person name="Ding S.J."/>
            <person name="Wang X.J."/>
            <person name="Zhu J.G."/>
            <person name="Ruan X.D."/>
            <person name="Zhao L."/>
            <person name="Wei J.T."/>
            <person name="Ye R.Z."/>
            <person name="Que T.C."/>
            <person name="Du C.H."/>
            <person name="Zhou Y.H."/>
            <person name="Cheng J.X."/>
            <person name="Dai P.F."/>
            <person name="Guo W.B."/>
            <person name="Han X.H."/>
            <person name="Huang E.J."/>
            <person name="Li L.F."/>
            <person name="Wei W."/>
            <person name="Gao Y.C."/>
            <person name="Liu J.Z."/>
            <person name="Shao H.Z."/>
            <person name="Wang X."/>
            <person name="Wang C.C."/>
            <person name="Yang T.C."/>
            <person name="Huo Q.B."/>
            <person name="Li W."/>
            <person name="Chen H.Y."/>
            <person name="Chen S.E."/>
            <person name="Zhou L.G."/>
            <person name="Ni X.B."/>
            <person name="Tian J.H."/>
            <person name="Sheng Y."/>
            <person name="Liu T."/>
            <person name="Pan Y.S."/>
            <person name="Xia L.Y."/>
            <person name="Li J."/>
            <person name="Zhao F."/>
            <person name="Cao W.C."/>
        </authorList>
    </citation>
    <scope>NUCLEOTIDE SEQUENCE [LARGE SCALE GENOMIC DNA]</scope>
    <source>
        <strain evidence="2">HaeL-2018</strain>
    </source>
</reference>
<feature type="region of interest" description="Disordered" evidence="1">
    <location>
        <begin position="370"/>
        <end position="493"/>
    </location>
</feature>
<evidence type="ECO:0000256" key="1">
    <source>
        <dbReference type="SAM" id="MobiDB-lite"/>
    </source>
</evidence>
<dbReference type="Proteomes" id="UP000821853">
    <property type="component" value="Chromosome 3"/>
</dbReference>
<accession>A0A9J6GBZ5</accession>
<gene>
    <name evidence="2" type="ORF">HPB48_019715</name>
</gene>
<name>A0A9J6GBZ5_HAELO</name>
<dbReference type="VEuPathDB" id="VectorBase:HLOH_061451"/>
<proteinExistence type="predicted"/>
<dbReference type="EMBL" id="JABSTR010000005">
    <property type="protein sequence ID" value="KAH9372273.1"/>
    <property type="molecule type" value="Genomic_DNA"/>
</dbReference>
<dbReference type="OrthoDB" id="6159472at2759"/>